<sequence>MLSQVNTIKTAIEMCLKVIKTYEWLLDLYVLDFFVNNHWKKLPASWQQSLENLDPKDLGDILSGNPTIHLLPLSLLALFKTITSLSIPRGNIDCTKTNVAEEKYGCGHPKLKNLFIKHVKLKKRHEMTKMAEFVSMTARESNCRAVLDFGSGLGHLIRILSYKYNLHSVGIEMQTQLTVEARKLDLELEYTVKKYLTEEQMCNLVRPTHCNLTLSSMDQLQHLTLPVSVINYGLVGLHPCGDLGPLLIKHFVNSERVHAFRAALEKLLVQRDPTLRHMPVRSVKHSNNMTFHSYCDAALKQICVQPLDYDSVCCELQQWKKVVMLYTLRLALAPLVETVVLLDRLLYLLENNIPCAIYPVFDPRISPRNHIIVGRKL</sequence>
<feature type="domain" description="Methyltransferase" evidence="1">
    <location>
        <begin position="122"/>
        <end position="258"/>
    </location>
</feature>
<dbReference type="Pfam" id="PF13679">
    <property type="entry name" value="Methyltransf_32"/>
    <property type="match status" value="1"/>
</dbReference>
<dbReference type="AlphaFoldDB" id="A0A6J1NGE9"/>
<protein>
    <submittedName>
        <fullName evidence="3">Methyltransferase-like protein 25B isoform X2</fullName>
    </submittedName>
</protein>
<reference evidence="3" key="2">
    <citation type="submission" date="2025-08" db="UniProtKB">
        <authorList>
            <consortium name="RefSeq"/>
        </authorList>
    </citation>
    <scope>IDENTIFICATION</scope>
</reference>
<evidence type="ECO:0000313" key="3">
    <source>
        <dbReference type="RefSeq" id="XP_023944052.2"/>
    </source>
</evidence>
<dbReference type="PANTHER" id="PTHR12496:SF2">
    <property type="entry name" value="METHYLTRANSFERASE-LIKE PROTEIN 25B"/>
    <property type="match status" value="1"/>
</dbReference>
<reference evidence="2" key="1">
    <citation type="submission" date="2025-05" db="UniProtKB">
        <authorList>
            <consortium name="RefSeq"/>
        </authorList>
    </citation>
    <scope>NUCLEOTIDE SEQUENCE [LARGE SCALE GENOMIC DNA]</scope>
</reference>
<organism evidence="2 3">
    <name type="scientific">Bicyclus anynana</name>
    <name type="common">Squinting bush brown butterfly</name>
    <dbReference type="NCBI Taxonomy" id="110368"/>
    <lineage>
        <taxon>Eukaryota</taxon>
        <taxon>Metazoa</taxon>
        <taxon>Ecdysozoa</taxon>
        <taxon>Arthropoda</taxon>
        <taxon>Hexapoda</taxon>
        <taxon>Insecta</taxon>
        <taxon>Pterygota</taxon>
        <taxon>Neoptera</taxon>
        <taxon>Endopterygota</taxon>
        <taxon>Lepidoptera</taxon>
        <taxon>Glossata</taxon>
        <taxon>Ditrysia</taxon>
        <taxon>Papilionoidea</taxon>
        <taxon>Nymphalidae</taxon>
        <taxon>Satyrinae</taxon>
        <taxon>Satyrini</taxon>
        <taxon>Mycalesina</taxon>
        <taxon>Bicyclus</taxon>
    </lineage>
</organism>
<gene>
    <name evidence="3" type="primary">LOC112050124</name>
</gene>
<dbReference type="InterPro" id="IPR025714">
    <property type="entry name" value="Methyltranfer_dom"/>
</dbReference>
<dbReference type="RefSeq" id="XP_023944052.2">
    <property type="nucleotide sequence ID" value="XM_024088284.2"/>
</dbReference>
<evidence type="ECO:0000313" key="2">
    <source>
        <dbReference type="Proteomes" id="UP001652582"/>
    </source>
</evidence>
<dbReference type="Proteomes" id="UP001652582">
    <property type="component" value="Chromosome 1"/>
</dbReference>
<proteinExistence type="predicted"/>
<keyword evidence="2" id="KW-1185">Reference proteome</keyword>
<dbReference type="OrthoDB" id="5875367at2759"/>
<dbReference type="InterPro" id="IPR029063">
    <property type="entry name" value="SAM-dependent_MTases_sf"/>
</dbReference>
<name>A0A6J1NGE9_BICAN</name>
<dbReference type="InterPro" id="IPR052220">
    <property type="entry name" value="METTL25"/>
</dbReference>
<dbReference type="GeneID" id="112050124"/>
<dbReference type="Gene3D" id="3.40.50.150">
    <property type="entry name" value="Vaccinia Virus protein VP39"/>
    <property type="match status" value="1"/>
</dbReference>
<accession>A0A6J1NGE9</accession>
<evidence type="ECO:0000259" key="1">
    <source>
        <dbReference type="Pfam" id="PF13679"/>
    </source>
</evidence>
<dbReference type="PANTHER" id="PTHR12496">
    <property type="entry name" value="CGI-41 METHYLTRANSFERASE"/>
    <property type="match status" value="1"/>
</dbReference>